<evidence type="ECO:0000256" key="4">
    <source>
        <dbReference type="ARBA" id="ARBA00023136"/>
    </source>
</evidence>
<evidence type="ECO:0000256" key="1">
    <source>
        <dbReference type="ARBA" id="ARBA00004141"/>
    </source>
</evidence>
<evidence type="ECO:0000256" key="6">
    <source>
        <dbReference type="SAM" id="Phobius"/>
    </source>
</evidence>
<evidence type="ECO:0000256" key="3">
    <source>
        <dbReference type="ARBA" id="ARBA00022989"/>
    </source>
</evidence>
<dbReference type="PANTHER" id="PTHR24002">
    <property type="entry name" value="SOLUTE CARRIER FAMILY 22 MEMBER 18"/>
    <property type="match status" value="1"/>
</dbReference>
<dbReference type="InterPro" id="IPR001958">
    <property type="entry name" value="Tet-R_TetA/multi-R_MdtG-like"/>
</dbReference>
<protein>
    <recommendedName>
        <fullName evidence="7">Major facilitator superfamily (MFS) profile domain-containing protein</fullName>
    </recommendedName>
</protein>
<dbReference type="InterPro" id="IPR020846">
    <property type="entry name" value="MFS_dom"/>
</dbReference>
<dbReference type="PRINTS" id="PR01035">
    <property type="entry name" value="TCRTETA"/>
</dbReference>
<organism evidence="8 9">
    <name type="scientific">Paralvinella palmiformis</name>
    <dbReference type="NCBI Taxonomy" id="53620"/>
    <lineage>
        <taxon>Eukaryota</taxon>
        <taxon>Metazoa</taxon>
        <taxon>Spiralia</taxon>
        <taxon>Lophotrochozoa</taxon>
        <taxon>Annelida</taxon>
        <taxon>Polychaeta</taxon>
        <taxon>Sedentaria</taxon>
        <taxon>Canalipalpata</taxon>
        <taxon>Terebellida</taxon>
        <taxon>Terebelliformia</taxon>
        <taxon>Alvinellidae</taxon>
        <taxon>Paralvinella</taxon>
    </lineage>
</organism>
<reference evidence="8" key="1">
    <citation type="journal article" date="2023" name="Mol. Biol. Evol.">
        <title>Third-Generation Sequencing Reveals the Adaptive Role of the Epigenome in Three Deep-Sea Polychaetes.</title>
        <authorList>
            <person name="Perez M."/>
            <person name="Aroh O."/>
            <person name="Sun Y."/>
            <person name="Lan Y."/>
            <person name="Juniper S.K."/>
            <person name="Young C.R."/>
            <person name="Angers B."/>
            <person name="Qian P.Y."/>
        </authorList>
    </citation>
    <scope>NUCLEOTIDE SEQUENCE</scope>
    <source>
        <strain evidence="8">P08H-3</strain>
    </source>
</reference>
<dbReference type="EMBL" id="JAODUP010000235">
    <property type="protein sequence ID" value="KAK2155644.1"/>
    <property type="molecule type" value="Genomic_DNA"/>
</dbReference>
<evidence type="ECO:0000259" key="7">
    <source>
        <dbReference type="PROSITE" id="PS50850"/>
    </source>
</evidence>
<name>A0AAD9JLX9_9ANNE</name>
<dbReference type="CDD" id="cd17331">
    <property type="entry name" value="MFS_SLC22A18"/>
    <property type="match status" value="1"/>
</dbReference>
<dbReference type="Gene3D" id="1.20.1250.20">
    <property type="entry name" value="MFS general substrate transporter like domains"/>
    <property type="match status" value="1"/>
</dbReference>
<feature type="transmembrane region" description="Helical" evidence="6">
    <location>
        <begin position="339"/>
        <end position="362"/>
    </location>
</feature>
<comment type="caution">
    <text evidence="8">The sequence shown here is derived from an EMBL/GenBank/DDBJ whole genome shotgun (WGS) entry which is preliminary data.</text>
</comment>
<evidence type="ECO:0000256" key="5">
    <source>
        <dbReference type="SAM" id="MobiDB-lite"/>
    </source>
</evidence>
<dbReference type="InterPro" id="IPR011701">
    <property type="entry name" value="MFS"/>
</dbReference>
<feature type="transmembrane region" description="Helical" evidence="6">
    <location>
        <begin position="183"/>
        <end position="212"/>
    </location>
</feature>
<dbReference type="PANTHER" id="PTHR24002:SF3">
    <property type="entry name" value="SOLUTE CARRIER FAMILY 22 MEMBER 18"/>
    <property type="match status" value="1"/>
</dbReference>
<evidence type="ECO:0000313" key="8">
    <source>
        <dbReference type="EMBL" id="KAK2155644.1"/>
    </source>
</evidence>
<keyword evidence="4 6" id="KW-0472">Membrane</keyword>
<dbReference type="Pfam" id="PF07690">
    <property type="entry name" value="MFS_1"/>
    <property type="match status" value="1"/>
</dbReference>
<feature type="region of interest" description="Disordered" evidence="5">
    <location>
        <begin position="1"/>
        <end position="26"/>
    </location>
</feature>
<feature type="transmembrane region" description="Helical" evidence="6">
    <location>
        <begin position="403"/>
        <end position="421"/>
    </location>
</feature>
<keyword evidence="9" id="KW-1185">Reference proteome</keyword>
<proteinExistence type="predicted"/>
<feature type="domain" description="Major facilitator superfamily (MFS) profile" evidence="7">
    <location>
        <begin position="43"/>
        <end position="423"/>
    </location>
</feature>
<accession>A0AAD9JLX9</accession>
<comment type="subcellular location">
    <subcellularLocation>
        <location evidence="1">Membrane</location>
        <topology evidence="1">Multi-pass membrane protein</topology>
    </subcellularLocation>
</comment>
<feature type="transmembrane region" description="Helical" evidence="6">
    <location>
        <begin position="109"/>
        <end position="134"/>
    </location>
</feature>
<sequence length="423" mass="45394">MMSLRLSASSSGKTLSDTDVTDDGDKKSKAEDLNIIGKQRNRTVFIVHLNICIYAASFFIQVGTLPYLSKRLGFDPVLFGYLQTTFAVVQLAGGPIFGRFGDLYGGRAALTLAFGSAAISYGLMVISFNGPLLFLSRIPSLFMHAMQAGQMVVTDVSESSKRADVLGKLGLSYGIVNNLVVELFYISIIVVAAAAVACIASIVSVILCYLYIPSKTKRTDLKPEDAAGKQVAVFNLSKVLFLLKQPKSLMLLSIKTVSGVPIGIFQSMFSVVAIDTFKLRPDQNGYILSYVGTLSMLTQGLGIGFLSKRLSEMNIIKLASIILALSYLLLAYIETVLQLCVVLVPLCVGLTLMSVVISSALTHTVSDTDTGAMLGMNMAVNSLIRTVSPTVGGIMLSTYGFPSIGYLGFINSVLVTIYVLLQQ</sequence>
<evidence type="ECO:0000313" key="9">
    <source>
        <dbReference type="Proteomes" id="UP001208570"/>
    </source>
</evidence>
<keyword evidence="2 6" id="KW-0812">Transmembrane</keyword>
<gene>
    <name evidence="8" type="ORF">LSH36_235g04011</name>
</gene>
<dbReference type="InterPro" id="IPR036259">
    <property type="entry name" value="MFS_trans_sf"/>
</dbReference>
<keyword evidence="3 6" id="KW-1133">Transmembrane helix</keyword>
<dbReference type="GO" id="GO:0022857">
    <property type="term" value="F:transmembrane transporter activity"/>
    <property type="evidence" value="ECO:0007669"/>
    <property type="project" value="InterPro"/>
</dbReference>
<feature type="transmembrane region" description="Helical" evidence="6">
    <location>
        <begin position="77"/>
        <end position="97"/>
    </location>
</feature>
<feature type="transmembrane region" description="Helical" evidence="6">
    <location>
        <begin position="44"/>
        <end position="65"/>
    </location>
</feature>
<evidence type="ECO:0000256" key="2">
    <source>
        <dbReference type="ARBA" id="ARBA00022692"/>
    </source>
</evidence>
<dbReference type="AlphaFoldDB" id="A0AAD9JLX9"/>
<dbReference type="PROSITE" id="PS50850">
    <property type="entry name" value="MFS"/>
    <property type="match status" value="1"/>
</dbReference>
<dbReference type="GO" id="GO:0005635">
    <property type="term" value="C:nuclear envelope"/>
    <property type="evidence" value="ECO:0007669"/>
    <property type="project" value="TreeGrafter"/>
</dbReference>
<feature type="transmembrane region" description="Helical" evidence="6">
    <location>
        <begin position="315"/>
        <end position="333"/>
    </location>
</feature>
<dbReference type="SUPFAM" id="SSF103473">
    <property type="entry name" value="MFS general substrate transporter"/>
    <property type="match status" value="1"/>
</dbReference>
<dbReference type="GO" id="GO:0016020">
    <property type="term" value="C:membrane"/>
    <property type="evidence" value="ECO:0007669"/>
    <property type="project" value="UniProtKB-SubCell"/>
</dbReference>
<feature type="transmembrane region" description="Helical" evidence="6">
    <location>
        <begin position="286"/>
        <end position="306"/>
    </location>
</feature>
<dbReference type="Proteomes" id="UP001208570">
    <property type="component" value="Unassembled WGS sequence"/>
</dbReference>
<feature type="compositionally biased region" description="Polar residues" evidence="5">
    <location>
        <begin position="1"/>
        <end position="18"/>
    </location>
</feature>